<keyword evidence="1" id="KW-0175">Coiled coil</keyword>
<evidence type="ECO:0000256" key="2">
    <source>
        <dbReference type="SAM" id="MobiDB-lite"/>
    </source>
</evidence>
<dbReference type="Proteomes" id="UP000823775">
    <property type="component" value="Unassembled WGS sequence"/>
</dbReference>
<dbReference type="EMBL" id="JACEIK010008036">
    <property type="protein sequence ID" value="MCE3050951.1"/>
    <property type="molecule type" value="Genomic_DNA"/>
</dbReference>
<organism evidence="3 4">
    <name type="scientific">Datura stramonium</name>
    <name type="common">Jimsonweed</name>
    <name type="synonym">Common thornapple</name>
    <dbReference type="NCBI Taxonomy" id="4076"/>
    <lineage>
        <taxon>Eukaryota</taxon>
        <taxon>Viridiplantae</taxon>
        <taxon>Streptophyta</taxon>
        <taxon>Embryophyta</taxon>
        <taxon>Tracheophyta</taxon>
        <taxon>Spermatophyta</taxon>
        <taxon>Magnoliopsida</taxon>
        <taxon>eudicotyledons</taxon>
        <taxon>Gunneridae</taxon>
        <taxon>Pentapetalae</taxon>
        <taxon>asterids</taxon>
        <taxon>lamiids</taxon>
        <taxon>Solanales</taxon>
        <taxon>Solanaceae</taxon>
        <taxon>Solanoideae</taxon>
        <taxon>Datureae</taxon>
        <taxon>Datura</taxon>
    </lineage>
</organism>
<feature type="coiled-coil region" evidence="1">
    <location>
        <begin position="108"/>
        <end position="156"/>
    </location>
</feature>
<sequence>MESSCNSEESREIVATFSRKDKRMTQTQKGSKRQKRRRDSGYIVNEEDDDKAEVEEKILALQKIVPGGESLGVDVLFEETAGLTMADDTVTNGEFFDDAPVEIAAMKLLDAASKTSALKQKIAALEQEKTQLLHENDVIKQRIEKLKYSIEESQNEKDELG</sequence>
<name>A0ABS8WLX4_DATST</name>
<keyword evidence="4" id="KW-1185">Reference proteome</keyword>
<accession>A0ABS8WLX4</accession>
<evidence type="ECO:0000256" key="1">
    <source>
        <dbReference type="SAM" id="Coils"/>
    </source>
</evidence>
<evidence type="ECO:0000313" key="3">
    <source>
        <dbReference type="EMBL" id="MCE3050951.1"/>
    </source>
</evidence>
<comment type="caution">
    <text evidence="3">The sequence shown here is derived from an EMBL/GenBank/DDBJ whole genome shotgun (WGS) entry which is preliminary data.</text>
</comment>
<gene>
    <name evidence="3" type="ORF">HAX54_048586</name>
</gene>
<evidence type="ECO:0000313" key="4">
    <source>
        <dbReference type="Proteomes" id="UP000823775"/>
    </source>
</evidence>
<protein>
    <submittedName>
        <fullName evidence="3">Uncharacterized protein</fullName>
    </submittedName>
</protein>
<proteinExistence type="predicted"/>
<feature type="region of interest" description="Disordered" evidence="2">
    <location>
        <begin position="1"/>
        <end position="47"/>
    </location>
</feature>
<reference evidence="3 4" key="1">
    <citation type="journal article" date="2021" name="BMC Genomics">
        <title>Datura genome reveals duplications of psychoactive alkaloid biosynthetic genes and high mutation rate following tissue culture.</title>
        <authorList>
            <person name="Rajewski A."/>
            <person name="Carter-House D."/>
            <person name="Stajich J."/>
            <person name="Litt A."/>
        </authorList>
    </citation>
    <scope>NUCLEOTIDE SEQUENCE [LARGE SCALE GENOMIC DNA]</scope>
    <source>
        <strain evidence="3">AR-01</strain>
    </source>
</reference>